<accession>A0A392P3G4</accession>
<dbReference type="GO" id="GO:0055037">
    <property type="term" value="C:recycling endosome"/>
    <property type="evidence" value="ECO:0007669"/>
    <property type="project" value="TreeGrafter"/>
</dbReference>
<proteinExistence type="predicted"/>
<organism evidence="1 2">
    <name type="scientific">Trifolium medium</name>
    <dbReference type="NCBI Taxonomy" id="97028"/>
    <lineage>
        <taxon>Eukaryota</taxon>
        <taxon>Viridiplantae</taxon>
        <taxon>Streptophyta</taxon>
        <taxon>Embryophyta</taxon>
        <taxon>Tracheophyta</taxon>
        <taxon>Spermatophyta</taxon>
        <taxon>Magnoliopsida</taxon>
        <taxon>eudicotyledons</taxon>
        <taxon>Gunneridae</taxon>
        <taxon>Pentapetalae</taxon>
        <taxon>rosids</taxon>
        <taxon>fabids</taxon>
        <taxon>Fabales</taxon>
        <taxon>Fabaceae</taxon>
        <taxon>Papilionoideae</taxon>
        <taxon>50 kb inversion clade</taxon>
        <taxon>NPAAA clade</taxon>
        <taxon>Hologalegina</taxon>
        <taxon>IRL clade</taxon>
        <taxon>Trifolieae</taxon>
        <taxon>Trifolium</taxon>
    </lineage>
</organism>
<dbReference type="InterPro" id="IPR040362">
    <property type="entry name" value="RELCH"/>
</dbReference>
<evidence type="ECO:0000313" key="1">
    <source>
        <dbReference type="EMBL" id="MCI05876.1"/>
    </source>
</evidence>
<name>A0A392P3G4_9FABA</name>
<dbReference type="PANTHER" id="PTHR32059">
    <property type="entry name" value="RAB11-BINDING PROTEIN RELCH"/>
    <property type="match status" value="1"/>
</dbReference>
<reference evidence="1 2" key="1">
    <citation type="journal article" date="2018" name="Front. Plant Sci.">
        <title>Red Clover (Trifolium pratense) and Zigzag Clover (T. medium) - A Picture of Genomic Similarities and Differences.</title>
        <authorList>
            <person name="Dluhosova J."/>
            <person name="Istvanek J."/>
            <person name="Nedelnik J."/>
            <person name="Repkova J."/>
        </authorList>
    </citation>
    <scope>NUCLEOTIDE SEQUENCE [LARGE SCALE GENOMIC DNA]</scope>
    <source>
        <strain evidence="2">cv. 10/8</strain>
        <tissue evidence="1">Leaf</tissue>
    </source>
</reference>
<dbReference type="EMBL" id="LXQA010060044">
    <property type="protein sequence ID" value="MCI05876.1"/>
    <property type="molecule type" value="Genomic_DNA"/>
</dbReference>
<keyword evidence="2" id="KW-1185">Reference proteome</keyword>
<protein>
    <submittedName>
        <fullName evidence="1">LisH domain and HEAT repeat KIAA1468-like protein</fullName>
    </submittedName>
</protein>
<comment type="caution">
    <text evidence="1">The sequence shown here is derived from an EMBL/GenBank/DDBJ whole genome shotgun (WGS) entry which is preliminary data.</text>
</comment>
<dbReference type="GO" id="GO:0032367">
    <property type="term" value="P:intracellular cholesterol transport"/>
    <property type="evidence" value="ECO:0007669"/>
    <property type="project" value="InterPro"/>
</dbReference>
<evidence type="ECO:0000313" key="2">
    <source>
        <dbReference type="Proteomes" id="UP000265520"/>
    </source>
</evidence>
<dbReference type="AlphaFoldDB" id="A0A392P3G4"/>
<dbReference type="PANTHER" id="PTHR32059:SF1">
    <property type="entry name" value="LISH DOMAIN AND HEAT REPEAT KIAA1468-LIKE PROTEIN"/>
    <property type="match status" value="1"/>
</dbReference>
<dbReference type="GO" id="GO:0005802">
    <property type="term" value="C:trans-Golgi network"/>
    <property type="evidence" value="ECO:0007669"/>
    <property type="project" value="InterPro"/>
</dbReference>
<dbReference type="Proteomes" id="UP000265520">
    <property type="component" value="Unassembled WGS sequence"/>
</dbReference>
<feature type="non-terminal residue" evidence="1">
    <location>
        <position position="132"/>
    </location>
</feature>
<sequence length="132" mass="14860">MHVECFPKLIQLACLLPWKEDNLRSRISKFLLSVSERFGDTYVTCIMLPVFLTAIGDDADLTFFPSLRPRSAVSERLATSCVLPLLLAGVLGAPGKRKELADYSRKLLLEDNSKENRPAKHTLEIINAIRFI</sequence>